<keyword evidence="9" id="KW-1015">Disulfide bond</keyword>
<evidence type="ECO:0000256" key="2">
    <source>
        <dbReference type="ARBA" id="ARBA00022448"/>
    </source>
</evidence>
<dbReference type="GO" id="GO:0022848">
    <property type="term" value="F:acetylcholine-gated monoatomic cation-selective channel activity"/>
    <property type="evidence" value="ECO:0007669"/>
    <property type="project" value="InterPro"/>
</dbReference>
<dbReference type="InterPro" id="IPR036734">
    <property type="entry name" value="Neur_chan_lig-bd_sf"/>
</dbReference>
<keyword evidence="7 15" id="KW-0406">Ion transport</keyword>
<accession>A0A1S3K623</accession>
<evidence type="ECO:0000256" key="4">
    <source>
        <dbReference type="ARBA" id="ARBA00022692"/>
    </source>
</evidence>
<keyword evidence="15" id="KW-0732">Signal</keyword>
<dbReference type="AlphaFoldDB" id="A0A1S3K623"/>
<keyword evidence="11" id="KW-0325">Glycoprotein</keyword>
<dbReference type="SUPFAM" id="SSF63712">
    <property type="entry name" value="Nicotinic receptor ligand binding domain-like"/>
    <property type="match status" value="1"/>
</dbReference>
<sequence length="494" mass="57070">MKVIWKSVSLFKKLHLVVLLDLFLGSIAVSDEKRLISHLLKQYNDVGVVGRPVENFNDTIRVSFGIALIQILDLDEKNQVLTTNCWSRYAWKDKLLAWNPKNYSDVKTIRVPTDQIWKPDIVLYNYADTRLKERREALAVVSNDGQVMWIPQAIFKSSCNIDITYFPFDIQECNMKFGSWTYDGFQLDVFFYDGEKVDLKDYVESNEWVVMDSPAKKNVKTYPCCPEPFPDLTFTIRFRRKVAFYNYILVLPCVLLSTLTLALFWMPPESPAKMQLGMNIFVAFFVLLLLLAESTPPAASSIPLIGAYFCLNMILITLSTFLSTIVINLYFRGAKRRKAPNWLKRVMLDGFAKIMCMTDETYHVDQRGAPKMEGVKLINNKEKKKNKVPELKYNKYQMCECGVSMQNNSSSNNTGDWSNPPDKSPVNITALESEIRDIRRCARSFMNRIAEKDANTKKCEEWRVIALVLDRLFFYMYLIAIVVSICAIFPRSHE</sequence>
<dbReference type="CDD" id="cd19033">
    <property type="entry name" value="LGIC_ECD_nAChR_proto-like"/>
    <property type="match status" value="1"/>
</dbReference>
<feature type="transmembrane region" description="Helical" evidence="15">
    <location>
        <begin position="244"/>
        <end position="264"/>
    </location>
</feature>
<feature type="chain" id="PRO_5014545990" evidence="15">
    <location>
        <begin position="31"/>
        <end position="494"/>
    </location>
</feature>
<dbReference type="Gene3D" id="1.20.58.390">
    <property type="entry name" value="Neurotransmitter-gated ion-channel transmembrane domain"/>
    <property type="match status" value="2"/>
</dbReference>
<evidence type="ECO:0000256" key="3">
    <source>
        <dbReference type="ARBA" id="ARBA00022475"/>
    </source>
</evidence>
<dbReference type="Gene3D" id="2.70.170.10">
    <property type="entry name" value="Neurotransmitter-gated ion-channel ligand-binding domain"/>
    <property type="match status" value="1"/>
</dbReference>
<evidence type="ECO:0000256" key="15">
    <source>
        <dbReference type="RuleBase" id="RU000687"/>
    </source>
</evidence>
<keyword evidence="2 15" id="KW-0813">Transport</keyword>
<keyword evidence="18" id="KW-1185">Reference proteome</keyword>
<evidence type="ECO:0000313" key="19">
    <source>
        <dbReference type="RefSeq" id="XP_013418082.1"/>
    </source>
</evidence>
<dbReference type="GO" id="GO:0045211">
    <property type="term" value="C:postsynaptic membrane"/>
    <property type="evidence" value="ECO:0007669"/>
    <property type="project" value="InterPro"/>
</dbReference>
<dbReference type="Proteomes" id="UP000085678">
    <property type="component" value="Unplaced"/>
</dbReference>
<evidence type="ECO:0000256" key="11">
    <source>
        <dbReference type="ARBA" id="ARBA00023180"/>
    </source>
</evidence>
<protein>
    <submittedName>
        <fullName evidence="19 20">Neuronal acetylcholine receptor subunit alpha-5 isoform X1</fullName>
    </submittedName>
</protein>
<dbReference type="KEGG" id="lak:106179104"/>
<feature type="signal peptide" evidence="15">
    <location>
        <begin position="1"/>
        <end position="30"/>
    </location>
</feature>
<gene>
    <name evidence="19 20" type="primary">LOC106179104</name>
</gene>
<keyword evidence="4 15" id="KW-0812">Transmembrane</keyword>
<evidence type="ECO:0000256" key="13">
    <source>
        <dbReference type="ARBA" id="ARBA00023303"/>
    </source>
</evidence>
<dbReference type="PANTHER" id="PTHR18945">
    <property type="entry name" value="NEUROTRANSMITTER GATED ION CHANNEL"/>
    <property type="match status" value="1"/>
</dbReference>
<dbReference type="NCBIfam" id="TIGR00860">
    <property type="entry name" value="LIC"/>
    <property type="match status" value="1"/>
</dbReference>
<dbReference type="InterPro" id="IPR036719">
    <property type="entry name" value="Neuro-gated_channel_TM_sf"/>
</dbReference>
<evidence type="ECO:0000256" key="10">
    <source>
        <dbReference type="ARBA" id="ARBA00023170"/>
    </source>
</evidence>
<evidence type="ECO:0000256" key="8">
    <source>
        <dbReference type="ARBA" id="ARBA00023136"/>
    </source>
</evidence>
<keyword evidence="3" id="KW-1003">Cell membrane</keyword>
<evidence type="ECO:0000256" key="1">
    <source>
        <dbReference type="ARBA" id="ARBA00009237"/>
    </source>
</evidence>
<organism evidence="18 20">
    <name type="scientific">Lingula anatina</name>
    <name type="common">Brachiopod</name>
    <name type="synonym">Lingula unguis</name>
    <dbReference type="NCBI Taxonomy" id="7574"/>
    <lineage>
        <taxon>Eukaryota</taxon>
        <taxon>Metazoa</taxon>
        <taxon>Spiralia</taxon>
        <taxon>Lophotrochozoa</taxon>
        <taxon>Brachiopoda</taxon>
        <taxon>Linguliformea</taxon>
        <taxon>Lingulata</taxon>
        <taxon>Lingulida</taxon>
        <taxon>Linguloidea</taxon>
        <taxon>Lingulidae</taxon>
        <taxon>Lingula</taxon>
    </lineage>
</organism>
<feature type="transmembrane region" description="Helical" evidence="15">
    <location>
        <begin position="304"/>
        <end position="331"/>
    </location>
</feature>
<dbReference type="RefSeq" id="XP_013418082.1">
    <property type="nucleotide sequence ID" value="XM_013562628.1"/>
</dbReference>
<keyword evidence="13 15" id="KW-0407">Ion channel</keyword>
<dbReference type="InterPro" id="IPR006029">
    <property type="entry name" value="Neurotrans-gated_channel_TM"/>
</dbReference>
<feature type="domain" description="Neurotransmitter-gated ion-channel ligand-binding" evidence="16">
    <location>
        <begin position="32"/>
        <end position="242"/>
    </location>
</feature>
<evidence type="ECO:0000259" key="17">
    <source>
        <dbReference type="Pfam" id="PF02932"/>
    </source>
</evidence>
<dbReference type="STRING" id="7574.A0A1S3K623"/>
<dbReference type="PRINTS" id="PR00252">
    <property type="entry name" value="NRIONCHANNEL"/>
</dbReference>
<evidence type="ECO:0000313" key="18">
    <source>
        <dbReference type="Proteomes" id="UP000085678"/>
    </source>
</evidence>
<evidence type="ECO:0000256" key="12">
    <source>
        <dbReference type="ARBA" id="ARBA00023286"/>
    </source>
</evidence>
<evidence type="ECO:0000256" key="14">
    <source>
        <dbReference type="ARBA" id="ARBA00034099"/>
    </source>
</evidence>
<dbReference type="PRINTS" id="PR00254">
    <property type="entry name" value="NICOTINICR"/>
</dbReference>
<dbReference type="CDD" id="cd19051">
    <property type="entry name" value="LGIC_TM_cation"/>
    <property type="match status" value="1"/>
</dbReference>
<name>A0A1S3K623_LINAN</name>
<evidence type="ECO:0000259" key="16">
    <source>
        <dbReference type="Pfam" id="PF02931"/>
    </source>
</evidence>
<dbReference type="InterPro" id="IPR038050">
    <property type="entry name" value="Neuro_actylchol_rec"/>
</dbReference>
<dbReference type="Pfam" id="PF02931">
    <property type="entry name" value="Neur_chan_LBD"/>
    <property type="match status" value="1"/>
</dbReference>
<keyword evidence="12" id="KW-1071">Ligand-gated ion channel</keyword>
<dbReference type="InterPro" id="IPR006201">
    <property type="entry name" value="Neur_channel"/>
</dbReference>
<evidence type="ECO:0000256" key="7">
    <source>
        <dbReference type="ARBA" id="ARBA00023065"/>
    </source>
</evidence>
<comment type="similarity">
    <text evidence="1">Belongs to the ligand-gated ion channel (TC 1.A.9) family. Acetylcholine receptor (TC 1.A.9.1) subfamily.</text>
</comment>
<keyword evidence="8 15" id="KW-0472">Membrane</keyword>
<dbReference type="FunFam" id="2.70.170.10:FF:000016">
    <property type="entry name" value="Nicotinic acetylcholine receptor subunit"/>
    <property type="match status" value="1"/>
</dbReference>
<dbReference type="OrthoDB" id="5975154at2759"/>
<dbReference type="Pfam" id="PF02932">
    <property type="entry name" value="Neur_chan_memb"/>
    <property type="match status" value="1"/>
</dbReference>
<evidence type="ECO:0000256" key="9">
    <source>
        <dbReference type="ARBA" id="ARBA00023157"/>
    </source>
</evidence>
<dbReference type="InterPro" id="IPR006202">
    <property type="entry name" value="Neur_chan_lig-bd"/>
</dbReference>
<evidence type="ECO:0000313" key="20">
    <source>
        <dbReference type="RefSeq" id="XP_013418083.1"/>
    </source>
</evidence>
<keyword evidence="10 19" id="KW-0675">Receptor</keyword>
<keyword evidence="5 15" id="KW-1133">Transmembrane helix</keyword>
<keyword evidence="6" id="KW-0770">Synapse</keyword>
<reference evidence="19 20" key="1">
    <citation type="submission" date="2025-04" db="UniProtKB">
        <authorList>
            <consortium name="RefSeq"/>
        </authorList>
    </citation>
    <scope>IDENTIFICATION</scope>
    <source>
        <tissue evidence="19 20">Gonads</tissue>
    </source>
</reference>
<dbReference type="RefSeq" id="XP_013418083.1">
    <property type="nucleotide sequence ID" value="XM_013562629.1"/>
</dbReference>
<evidence type="ECO:0000256" key="5">
    <source>
        <dbReference type="ARBA" id="ARBA00022989"/>
    </source>
</evidence>
<dbReference type="GO" id="GO:0004888">
    <property type="term" value="F:transmembrane signaling receptor activity"/>
    <property type="evidence" value="ECO:0007669"/>
    <property type="project" value="InterPro"/>
</dbReference>
<dbReference type="SUPFAM" id="SSF90112">
    <property type="entry name" value="Neurotransmitter-gated ion-channel transmembrane pore"/>
    <property type="match status" value="1"/>
</dbReference>
<dbReference type="InterPro" id="IPR018000">
    <property type="entry name" value="Neurotransmitter_ion_chnl_CS"/>
</dbReference>
<dbReference type="PROSITE" id="PS00236">
    <property type="entry name" value="NEUROTR_ION_CHANNEL"/>
    <property type="match status" value="1"/>
</dbReference>
<feature type="transmembrane region" description="Helical" evidence="15">
    <location>
        <begin position="472"/>
        <end position="490"/>
    </location>
</feature>
<feature type="transmembrane region" description="Helical" evidence="15">
    <location>
        <begin position="276"/>
        <end position="292"/>
    </location>
</feature>
<comment type="subcellular location">
    <subcellularLocation>
        <location evidence="14">Synaptic cell membrane</location>
        <topology evidence="14">Multi-pass membrane protein</topology>
    </subcellularLocation>
</comment>
<dbReference type="InterPro" id="IPR002394">
    <property type="entry name" value="Nicotinic_acetylcholine_rcpt"/>
</dbReference>
<dbReference type="GeneID" id="106179104"/>
<proteinExistence type="inferred from homology"/>
<feature type="domain" description="Neurotransmitter-gated ion-channel transmembrane" evidence="17">
    <location>
        <begin position="249"/>
        <end position="484"/>
    </location>
</feature>
<evidence type="ECO:0000256" key="6">
    <source>
        <dbReference type="ARBA" id="ARBA00023018"/>
    </source>
</evidence>
<dbReference type="FunFam" id="1.20.58.390:FF:000043">
    <property type="entry name" value="AcetylCholine Receptor"/>
    <property type="match status" value="1"/>
</dbReference>